<sequence>MAKKPTGRGNGNTPTGENGVLATVSCSTEKLLLAALERGGSCLETGRFLISFRDGWMEEGIKSLKAQNFRVADARDFTDQAVSLEDAGDAEAMVFPELGVALVGGDALEQHGMSVLDKVSADSPIEIIEPEYFAFSESSDFKSSDFKNSGSKNSGSKNSEYLRGFLRAASTIARDLGVDLDREDSDEGAESEAQQSTWGLTRCRVPQSSWSGAGIKVAVLDTGMDLGHPDFAGREFVTRSFVGEPVQDMNGHGTHCIGTACGPQAPSENTQRYGIAYEAEVYVGKVLTNSGSSTGAGVLAGLNWAIANRCEVISMSLGSQSPVQAAYTHAGEAALRNGCLIIAAAGNSATNTGAPANSPTVMSVASLDPNLKPSSFSNHGKIEIAAPGRDIFSSWPRPTRHKAISGTSMAAPHVAGCAALWAQSDDALRGRKLWQQLVASVQELPLPEFGVGAGLVQAP</sequence>
<accession>A0A7Z0LT12</accession>
<dbReference type="InterPro" id="IPR036852">
    <property type="entry name" value="Peptidase_S8/S53_dom_sf"/>
</dbReference>
<evidence type="ECO:0000256" key="3">
    <source>
        <dbReference type="ARBA" id="ARBA00022801"/>
    </source>
</evidence>
<dbReference type="GO" id="GO:0004252">
    <property type="term" value="F:serine-type endopeptidase activity"/>
    <property type="evidence" value="ECO:0007669"/>
    <property type="project" value="UniProtKB-UniRule"/>
</dbReference>
<dbReference type="InterPro" id="IPR023827">
    <property type="entry name" value="Peptidase_S8_Asp-AS"/>
</dbReference>
<feature type="active site" description="Charge relay system" evidence="5">
    <location>
        <position position="408"/>
    </location>
</feature>
<keyword evidence="9" id="KW-1185">Reference proteome</keyword>
<dbReference type="PANTHER" id="PTHR43806:SF11">
    <property type="entry name" value="CEREVISIN-RELATED"/>
    <property type="match status" value="1"/>
</dbReference>
<evidence type="ECO:0000256" key="2">
    <source>
        <dbReference type="ARBA" id="ARBA00022670"/>
    </source>
</evidence>
<dbReference type="AlphaFoldDB" id="A0A7Z0LT12"/>
<dbReference type="InterPro" id="IPR000209">
    <property type="entry name" value="Peptidase_S8/S53_dom"/>
</dbReference>
<keyword evidence="2 5" id="KW-0645">Protease</keyword>
<dbReference type="InterPro" id="IPR015500">
    <property type="entry name" value="Peptidase_S8_subtilisin-rel"/>
</dbReference>
<keyword evidence="3 5" id="KW-0378">Hydrolase</keyword>
<organism evidence="8 9">
    <name type="scientific">Vreelandella glaciei</name>
    <dbReference type="NCBI Taxonomy" id="186761"/>
    <lineage>
        <taxon>Bacteria</taxon>
        <taxon>Pseudomonadati</taxon>
        <taxon>Pseudomonadota</taxon>
        <taxon>Gammaproteobacteria</taxon>
        <taxon>Oceanospirillales</taxon>
        <taxon>Halomonadaceae</taxon>
        <taxon>Vreelandella</taxon>
    </lineage>
</organism>
<feature type="active site" description="Charge relay system" evidence="5">
    <location>
        <position position="252"/>
    </location>
</feature>
<dbReference type="Gene3D" id="3.40.50.200">
    <property type="entry name" value="Peptidase S8/S53 domain"/>
    <property type="match status" value="1"/>
</dbReference>
<evidence type="ECO:0000313" key="8">
    <source>
        <dbReference type="EMBL" id="NYS78034.1"/>
    </source>
</evidence>
<dbReference type="PANTHER" id="PTHR43806">
    <property type="entry name" value="PEPTIDASE S8"/>
    <property type="match status" value="1"/>
</dbReference>
<dbReference type="PROSITE" id="PS00138">
    <property type="entry name" value="SUBTILASE_SER"/>
    <property type="match status" value="1"/>
</dbReference>
<dbReference type="GO" id="GO:0006508">
    <property type="term" value="P:proteolysis"/>
    <property type="evidence" value="ECO:0007669"/>
    <property type="project" value="UniProtKB-KW"/>
</dbReference>
<gene>
    <name evidence="8" type="ORF">HZS80_09965</name>
</gene>
<feature type="domain" description="Peptidase S8/S53" evidence="7">
    <location>
        <begin position="212"/>
        <end position="452"/>
    </location>
</feature>
<dbReference type="InterPro" id="IPR050131">
    <property type="entry name" value="Peptidase_S8_subtilisin-like"/>
</dbReference>
<evidence type="ECO:0000256" key="6">
    <source>
        <dbReference type="RuleBase" id="RU003355"/>
    </source>
</evidence>
<evidence type="ECO:0000256" key="5">
    <source>
        <dbReference type="PROSITE-ProRule" id="PRU01240"/>
    </source>
</evidence>
<dbReference type="Pfam" id="PF00082">
    <property type="entry name" value="Peptidase_S8"/>
    <property type="match status" value="1"/>
</dbReference>
<dbReference type="RefSeq" id="WP_179915982.1">
    <property type="nucleotide sequence ID" value="NZ_JACCDE010000012.1"/>
</dbReference>
<dbReference type="SUPFAM" id="SSF52743">
    <property type="entry name" value="Subtilisin-like"/>
    <property type="match status" value="1"/>
</dbReference>
<dbReference type="PROSITE" id="PS51892">
    <property type="entry name" value="SUBTILASE"/>
    <property type="match status" value="1"/>
</dbReference>
<protein>
    <submittedName>
        <fullName evidence="8">S8 family serine peptidase</fullName>
    </submittedName>
</protein>
<proteinExistence type="inferred from homology"/>
<keyword evidence="4 5" id="KW-0720">Serine protease</keyword>
<evidence type="ECO:0000256" key="4">
    <source>
        <dbReference type="ARBA" id="ARBA00022825"/>
    </source>
</evidence>
<evidence type="ECO:0000259" key="7">
    <source>
        <dbReference type="Pfam" id="PF00082"/>
    </source>
</evidence>
<dbReference type="Proteomes" id="UP000526892">
    <property type="component" value="Unassembled WGS sequence"/>
</dbReference>
<reference evidence="8 9" key="1">
    <citation type="journal article" date="2003" name="Extremophiles">
        <title>Halomonas glaciei sp. nov. isolated from fast ice of Adelie Land, Antarctica.</title>
        <authorList>
            <person name="Reddy G.S."/>
            <person name="Raghavan P.U."/>
            <person name="Sarita N.B."/>
            <person name="Prakash J.S."/>
            <person name="Nagesh N."/>
            <person name="Delille D."/>
            <person name="Shivaji S."/>
        </authorList>
    </citation>
    <scope>NUCLEOTIDE SEQUENCE [LARGE SCALE GENOMIC DNA]</scope>
    <source>
        <strain evidence="8 9">DD39</strain>
    </source>
</reference>
<dbReference type="PROSITE" id="PS00136">
    <property type="entry name" value="SUBTILASE_ASP"/>
    <property type="match status" value="1"/>
</dbReference>
<dbReference type="PRINTS" id="PR00723">
    <property type="entry name" value="SUBTILISIN"/>
</dbReference>
<evidence type="ECO:0000256" key="1">
    <source>
        <dbReference type="ARBA" id="ARBA00011073"/>
    </source>
</evidence>
<feature type="active site" description="Charge relay system" evidence="5">
    <location>
        <position position="221"/>
    </location>
</feature>
<evidence type="ECO:0000313" key="9">
    <source>
        <dbReference type="Proteomes" id="UP000526892"/>
    </source>
</evidence>
<comment type="similarity">
    <text evidence="1 5 6">Belongs to the peptidase S8 family.</text>
</comment>
<comment type="caution">
    <text evidence="8">The sequence shown here is derived from an EMBL/GenBank/DDBJ whole genome shotgun (WGS) entry which is preliminary data.</text>
</comment>
<dbReference type="InterPro" id="IPR023828">
    <property type="entry name" value="Peptidase_S8_Ser-AS"/>
</dbReference>
<name>A0A7Z0LT12_9GAMM</name>
<dbReference type="EMBL" id="JACCDE010000012">
    <property type="protein sequence ID" value="NYS78034.1"/>
    <property type="molecule type" value="Genomic_DNA"/>
</dbReference>